<dbReference type="Gene3D" id="3.30.70.100">
    <property type="match status" value="1"/>
</dbReference>
<dbReference type="InterPro" id="IPR010920">
    <property type="entry name" value="LSM_dom_sf"/>
</dbReference>
<organism evidence="12 13">
    <name type="scientific">Vibrio fortis</name>
    <dbReference type="NCBI Taxonomy" id="212667"/>
    <lineage>
        <taxon>Bacteria</taxon>
        <taxon>Pseudomonadati</taxon>
        <taxon>Pseudomonadota</taxon>
        <taxon>Gammaproteobacteria</taxon>
        <taxon>Vibrionales</taxon>
        <taxon>Vibrionaceae</taxon>
        <taxon>Vibrio</taxon>
    </lineage>
</organism>
<dbReference type="SUPFAM" id="SSF82861">
    <property type="entry name" value="Mechanosensitive channel protein MscS (YggB), transmembrane region"/>
    <property type="match status" value="1"/>
</dbReference>
<keyword evidence="7" id="KW-0997">Cell inner membrane</keyword>
<feature type="transmembrane region" description="Helical" evidence="7">
    <location>
        <begin position="279"/>
        <end position="301"/>
    </location>
</feature>
<evidence type="ECO:0000256" key="3">
    <source>
        <dbReference type="ARBA" id="ARBA00022475"/>
    </source>
</evidence>
<keyword evidence="6 7" id="KW-0472">Membrane</keyword>
<feature type="domain" description="Mechanosensitive ion channel MscS C-terminal" evidence="10">
    <location>
        <begin position="440"/>
        <end position="522"/>
    </location>
</feature>
<dbReference type="RefSeq" id="WP_032550838.1">
    <property type="nucleotide sequence ID" value="NZ_JBEEAX010000005.1"/>
</dbReference>
<dbReference type="Pfam" id="PF00924">
    <property type="entry name" value="MS_channel_2nd"/>
    <property type="match status" value="1"/>
</dbReference>
<feature type="transmembrane region" description="Helical" evidence="7">
    <location>
        <begin position="322"/>
        <end position="341"/>
    </location>
</feature>
<accession>A0A066USR7</accession>
<feature type="domain" description="Mechanosensitive ion channel MscS" evidence="9">
    <location>
        <begin position="367"/>
        <end position="433"/>
    </location>
</feature>
<dbReference type="Gene3D" id="1.10.287.1260">
    <property type="match status" value="1"/>
</dbReference>
<sequence>MYPILTKLFLLFALFVAGHSFASDLETAQNRLLNDLARLEQVHASGDAPNNEQEFRESILKRKNEHVRSQIDAQINQQQSEENISELLLTQLNITQRLLSLSEEKIDQLAIEFRATQGEDKPNLLANLQRRSMMMDTYYEQLWATLNQLESNDDPVSDAKLAFKQSVKTRADFLTNILLYKEAKVIELEHRSAFSSNNETIALELAQQNEELEIALHSFKSIVDMMFSLGMEASDQQALLEQIQRHLNADILDVDVAYSLIEETLRSFQLWMVDKAPSLIVRLLLCLAILFAAKKVANLVAAGVGMSVKSAKMNFSILMQNFFTSIASKAVMFIGVLVALSQVGIELGPLLTGLGVAGVIIGFALQDTLSNFASGLMILIYRPFDVGDLVKVNDIQGTVNKMSLVSTTIQTVDNQRLVIPNNKIWGDVINNITAESIRRVDMVFGIGYQDDIDKAKKVFMDILTSDPRVLPTPEPMVRVHSLNDSSVDFIVRPWVNTADYWEVYWDMTEKVKKSLDKEGISIPFPQRDVHVYNHNV</sequence>
<dbReference type="OrthoDB" id="9809206at2"/>
<evidence type="ECO:0000259" key="11">
    <source>
        <dbReference type="Pfam" id="PF21088"/>
    </source>
</evidence>
<protein>
    <recommendedName>
        <fullName evidence="7">Small-conductance mechanosensitive channel</fullName>
    </recommendedName>
</protein>
<evidence type="ECO:0000256" key="8">
    <source>
        <dbReference type="SAM" id="SignalP"/>
    </source>
</evidence>
<proteinExistence type="inferred from homology"/>
<dbReference type="Pfam" id="PF21088">
    <property type="entry name" value="MS_channel_1st"/>
    <property type="match status" value="1"/>
</dbReference>
<dbReference type="InterPro" id="IPR006685">
    <property type="entry name" value="MscS_channel_2nd"/>
</dbReference>
<keyword evidence="7" id="KW-0813">Transport</keyword>
<evidence type="ECO:0000313" key="12">
    <source>
        <dbReference type="EMBL" id="KDN28962.1"/>
    </source>
</evidence>
<evidence type="ECO:0000256" key="1">
    <source>
        <dbReference type="ARBA" id="ARBA00004651"/>
    </source>
</evidence>
<gene>
    <name evidence="12" type="ORF">VFDL14_22935</name>
</gene>
<dbReference type="InterPro" id="IPR011066">
    <property type="entry name" value="MscS_channel_C_sf"/>
</dbReference>
<dbReference type="InterPro" id="IPR045275">
    <property type="entry name" value="MscS_archaea/bacteria_type"/>
</dbReference>
<dbReference type="InterPro" id="IPR011014">
    <property type="entry name" value="MscS_channel_TM-2"/>
</dbReference>
<evidence type="ECO:0000259" key="9">
    <source>
        <dbReference type="Pfam" id="PF00924"/>
    </source>
</evidence>
<dbReference type="Pfam" id="PF21082">
    <property type="entry name" value="MS_channel_3rd"/>
    <property type="match status" value="1"/>
</dbReference>
<keyword evidence="8" id="KW-0732">Signal</keyword>
<evidence type="ECO:0000256" key="7">
    <source>
        <dbReference type="RuleBase" id="RU369025"/>
    </source>
</evidence>
<comment type="caution">
    <text evidence="12">The sequence shown here is derived from an EMBL/GenBank/DDBJ whole genome shotgun (WGS) entry which is preliminary data.</text>
</comment>
<feature type="chain" id="PRO_5001632412" description="Small-conductance mechanosensitive channel" evidence="8">
    <location>
        <begin position="23"/>
        <end position="536"/>
    </location>
</feature>
<keyword evidence="13" id="KW-1185">Reference proteome</keyword>
<name>A0A066USR7_9VIBR</name>
<evidence type="ECO:0000256" key="4">
    <source>
        <dbReference type="ARBA" id="ARBA00022692"/>
    </source>
</evidence>
<dbReference type="STRING" id="212667.VFDL14_22935"/>
<dbReference type="InterPro" id="IPR023408">
    <property type="entry name" value="MscS_beta-dom_sf"/>
</dbReference>
<keyword evidence="7" id="KW-0407">Ion channel</keyword>
<dbReference type="GO" id="GO:0005886">
    <property type="term" value="C:plasma membrane"/>
    <property type="evidence" value="ECO:0007669"/>
    <property type="project" value="UniProtKB-SubCell"/>
</dbReference>
<dbReference type="Proteomes" id="UP000027219">
    <property type="component" value="Unassembled WGS sequence"/>
</dbReference>
<dbReference type="PANTHER" id="PTHR30221">
    <property type="entry name" value="SMALL-CONDUCTANCE MECHANOSENSITIVE CHANNEL"/>
    <property type="match status" value="1"/>
</dbReference>
<keyword evidence="3" id="KW-1003">Cell membrane</keyword>
<dbReference type="SUPFAM" id="SSF50182">
    <property type="entry name" value="Sm-like ribonucleoproteins"/>
    <property type="match status" value="1"/>
</dbReference>
<evidence type="ECO:0000256" key="6">
    <source>
        <dbReference type="ARBA" id="ARBA00023136"/>
    </source>
</evidence>
<dbReference type="Gene3D" id="2.30.30.60">
    <property type="match status" value="1"/>
</dbReference>
<keyword evidence="4 7" id="KW-0812">Transmembrane</keyword>
<reference evidence="12 13" key="1">
    <citation type="submission" date="2014-02" db="EMBL/GenBank/DDBJ databases">
        <title>Vibrio fortis Dalian14 Genome Sequencing.</title>
        <authorList>
            <person name="Wang Y."/>
            <person name="Song L."/>
            <person name="Liu G."/>
            <person name="Ding J."/>
        </authorList>
    </citation>
    <scope>NUCLEOTIDE SEQUENCE [LARGE SCALE GENOMIC DNA]</scope>
    <source>
        <strain evidence="12 13">Dalian14</strain>
    </source>
</reference>
<feature type="signal peptide" evidence="8">
    <location>
        <begin position="1"/>
        <end position="22"/>
    </location>
</feature>
<dbReference type="SUPFAM" id="SSF82689">
    <property type="entry name" value="Mechanosensitive channel protein MscS (YggB), C-terminal domain"/>
    <property type="match status" value="1"/>
</dbReference>
<dbReference type="InterPro" id="IPR049278">
    <property type="entry name" value="MS_channel_C"/>
</dbReference>
<dbReference type="EMBL" id="JFFR01000013">
    <property type="protein sequence ID" value="KDN28962.1"/>
    <property type="molecule type" value="Genomic_DNA"/>
</dbReference>
<evidence type="ECO:0000313" key="13">
    <source>
        <dbReference type="Proteomes" id="UP000027219"/>
    </source>
</evidence>
<feature type="domain" description="Mechanosensitive ion channel transmembrane helices 2/3" evidence="11">
    <location>
        <begin position="331"/>
        <end position="366"/>
    </location>
</feature>
<comment type="caution">
    <text evidence="7">Lacks conserved residue(s) required for the propagation of feature annotation.</text>
</comment>
<evidence type="ECO:0000256" key="5">
    <source>
        <dbReference type="ARBA" id="ARBA00022989"/>
    </source>
</evidence>
<dbReference type="GO" id="GO:0008381">
    <property type="term" value="F:mechanosensitive monoatomic ion channel activity"/>
    <property type="evidence" value="ECO:0007669"/>
    <property type="project" value="InterPro"/>
</dbReference>
<comment type="similarity">
    <text evidence="2 7">Belongs to the MscS (TC 1.A.23) family.</text>
</comment>
<keyword evidence="5 7" id="KW-1133">Transmembrane helix</keyword>
<dbReference type="PANTHER" id="PTHR30221:SF1">
    <property type="entry name" value="SMALL-CONDUCTANCE MECHANOSENSITIVE CHANNEL"/>
    <property type="match status" value="1"/>
</dbReference>
<evidence type="ECO:0000256" key="2">
    <source>
        <dbReference type="ARBA" id="ARBA00008017"/>
    </source>
</evidence>
<comment type="subunit">
    <text evidence="7">Homoheptamer.</text>
</comment>
<comment type="subcellular location">
    <subcellularLocation>
        <location evidence="7">Cell inner membrane</location>
        <topology evidence="7">Multi-pass membrane protein</topology>
    </subcellularLocation>
    <subcellularLocation>
        <location evidence="1">Cell membrane</location>
        <topology evidence="1">Multi-pass membrane protein</topology>
    </subcellularLocation>
</comment>
<dbReference type="AlphaFoldDB" id="A0A066USR7"/>
<dbReference type="InterPro" id="IPR049142">
    <property type="entry name" value="MS_channel_1st"/>
</dbReference>
<evidence type="ECO:0000259" key="10">
    <source>
        <dbReference type="Pfam" id="PF21082"/>
    </source>
</evidence>
<keyword evidence="7" id="KW-0406">Ion transport</keyword>
<comment type="function">
    <text evidence="7">Mechanosensitive channel that participates in the regulation of osmotic pressure changes within the cell, opening in response to stretch forces in the membrane lipid bilayer, without the need for other proteins. Contributes to normal resistance to hypoosmotic shock. Forms an ion channel of 1.0 nanosiemens conductance with a slight preference for anions.</text>
</comment>